<gene>
    <name evidence="2" type="ORF">KI387_007154</name>
</gene>
<dbReference type="Proteomes" id="UP000824469">
    <property type="component" value="Unassembled WGS sequence"/>
</dbReference>
<feature type="compositionally biased region" description="Low complexity" evidence="1">
    <location>
        <begin position="66"/>
        <end position="75"/>
    </location>
</feature>
<dbReference type="AlphaFoldDB" id="A0AA38LK59"/>
<comment type="caution">
    <text evidence="2">The sequence shown here is derived from an EMBL/GenBank/DDBJ whole genome shotgun (WGS) entry which is preliminary data.</text>
</comment>
<proteinExistence type="predicted"/>
<dbReference type="EMBL" id="JAHRHJ020000002">
    <property type="protein sequence ID" value="KAH9326976.1"/>
    <property type="molecule type" value="Genomic_DNA"/>
</dbReference>
<organism evidence="2 3">
    <name type="scientific">Taxus chinensis</name>
    <name type="common">Chinese yew</name>
    <name type="synonym">Taxus wallichiana var. chinensis</name>
    <dbReference type="NCBI Taxonomy" id="29808"/>
    <lineage>
        <taxon>Eukaryota</taxon>
        <taxon>Viridiplantae</taxon>
        <taxon>Streptophyta</taxon>
        <taxon>Embryophyta</taxon>
        <taxon>Tracheophyta</taxon>
        <taxon>Spermatophyta</taxon>
        <taxon>Pinopsida</taxon>
        <taxon>Pinidae</taxon>
        <taxon>Conifers II</taxon>
        <taxon>Cupressales</taxon>
        <taxon>Taxaceae</taxon>
        <taxon>Taxus</taxon>
    </lineage>
</organism>
<reference evidence="2 3" key="1">
    <citation type="journal article" date="2021" name="Nat. Plants">
        <title>The Taxus genome provides insights into paclitaxel biosynthesis.</title>
        <authorList>
            <person name="Xiong X."/>
            <person name="Gou J."/>
            <person name="Liao Q."/>
            <person name="Li Y."/>
            <person name="Zhou Q."/>
            <person name="Bi G."/>
            <person name="Li C."/>
            <person name="Du R."/>
            <person name="Wang X."/>
            <person name="Sun T."/>
            <person name="Guo L."/>
            <person name="Liang H."/>
            <person name="Lu P."/>
            <person name="Wu Y."/>
            <person name="Zhang Z."/>
            <person name="Ro D.K."/>
            <person name="Shang Y."/>
            <person name="Huang S."/>
            <person name="Yan J."/>
        </authorList>
    </citation>
    <scope>NUCLEOTIDE SEQUENCE [LARGE SCALE GENOMIC DNA]</scope>
    <source>
        <strain evidence="2">Ta-2019</strain>
    </source>
</reference>
<name>A0AA38LK59_TAXCH</name>
<feature type="non-terminal residue" evidence="2">
    <location>
        <position position="1"/>
    </location>
</feature>
<evidence type="ECO:0000256" key="1">
    <source>
        <dbReference type="SAM" id="MobiDB-lite"/>
    </source>
</evidence>
<feature type="region of interest" description="Disordered" evidence="1">
    <location>
        <begin position="49"/>
        <end position="75"/>
    </location>
</feature>
<accession>A0AA38LK59</accession>
<evidence type="ECO:0000313" key="3">
    <source>
        <dbReference type="Proteomes" id="UP000824469"/>
    </source>
</evidence>
<protein>
    <submittedName>
        <fullName evidence="2">Uncharacterized protein</fullName>
    </submittedName>
</protein>
<evidence type="ECO:0000313" key="2">
    <source>
        <dbReference type="EMBL" id="KAH9326976.1"/>
    </source>
</evidence>
<feature type="non-terminal residue" evidence="2">
    <location>
        <position position="75"/>
    </location>
</feature>
<sequence>GAAKGGEQMWGRLEQAEGGRGIVRGSVVEGRPRNRVEVLVGGRGRRVRRKSSRAWGGQQTGGGCVAGAVGRPVRR</sequence>
<keyword evidence="3" id="KW-1185">Reference proteome</keyword>